<dbReference type="SUPFAM" id="SSF53590">
    <property type="entry name" value="Nucleoside hydrolase"/>
    <property type="match status" value="1"/>
</dbReference>
<accession>A0A0K9YZU2</accession>
<evidence type="ECO:0000313" key="6">
    <source>
        <dbReference type="Proteomes" id="UP000036834"/>
    </source>
</evidence>
<dbReference type="GO" id="GO:0006152">
    <property type="term" value="P:purine nucleoside catabolic process"/>
    <property type="evidence" value="ECO:0007669"/>
    <property type="project" value="TreeGrafter"/>
</dbReference>
<dbReference type="InterPro" id="IPR036452">
    <property type="entry name" value="Ribo_hydro-like"/>
</dbReference>
<dbReference type="AlphaFoldDB" id="A0A0K9YZU2"/>
<reference evidence="4 7" key="3">
    <citation type="submission" date="2019-06" db="EMBL/GenBank/DDBJ databases">
        <title>Whole genome shotgun sequence of Brevibacillus reuszeri NBRC 15719.</title>
        <authorList>
            <person name="Hosoyama A."/>
            <person name="Uohara A."/>
            <person name="Ohji S."/>
            <person name="Ichikawa N."/>
        </authorList>
    </citation>
    <scope>NUCLEOTIDE SEQUENCE [LARGE SCALE GENOMIC DNA]</scope>
    <source>
        <strain evidence="4 7">NBRC 15719</strain>
    </source>
</reference>
<dbReference type="Gene3D" id="3.90.245.10">
    <property type="entry name" value="Ribonucleoside hydrolase-like"/>
    <property type="match status" value="1"/>
</dbReference>
<dbReference type="RefSeq" id="WP_049738153.1">
    <property type="nucleotide sequence ID" value="NZ_BJON01000013.1"/>
</dbReference>
<evidence type="ECO:0000259" key="3">
    <source>
        <dbReference type="Pfam" id="PF01156"/>
    </source>
</evidence>
<reference evidence="6" key="1">
    <citation type="submission" date="2015-07" db="EMBL/GenBank/DDBJ databases">
        <title>Genome sequencing project for genomic taxonomy and phylogenomics of Bacillus-like bacteria.</title>
        <authorList>
            <person name="Liu B."/>
            <person name="Wang J."/>
            <person name="Zhu Y."/>
            <person name="Liu G."/>
            <person name="Chen Q."/>
            <person name="Chen Z."/>
            <person name="Lan J."/>
            <person name="Che J."/>
            <person name="Ge C."/>
            <person name="Shi H."/>
            <person name="Pan Z."/>
            <person name="Liu X."/>
        </authorList>
    </citation>
    <scope>NUCLEOTIDE SEQUENCE [LARGE SCALE GENOMIC DNA]</scope>
    <source>
        <strain evidence="6">DSM 9887</strain>
    </source>
</reference>
<evidence type="ECO:0000256" key="1">
    <source>
        <dbReference type="ARBA" id="ARBA00022801"/>
    </source>
</evidence>
<dbReference type="STRING" id="54915.ADS79_06230"/>
<gene>
    <name evidence="5" type="ORF">ADS79_06230</name>
    <name evidence="4" type="ORF">BRE01_33470</name>
</gene>
<name>A0A0K9YZU2_9BACL</name>
<dbReference type="OrthoDB" id="2476447at2"/>
<keyword evidence="2" id="KW-0326">Glycosidase</keyword>
<dbReference type="GO" id="GO:0008477">
    <property type="term" value="F:purine nucleosidase activity"/>
    <property type="evidence" value="ECO:0007669"/>
    <property type="project" value="TreeGrafter"/>
</dbReference>
<comment type="caution">
    <text evidence="5">The sequence shown here is derived from an EMBL/GenBank/DDBJ whole genome shotgun (WGS) entry which is preliminary data.</text>
</comment>
<dbReference type="EMBL" id="LGIQ01000005">
    <property type="protein sequence ID" value="KNB74147.1"/>
    <property type="molecule type" value="Genomic_DNA"/>
</dbReference>
<dbReference type="InterPro" id="IPR001910">
    <property type="entry name" value="Inosine/uridine_hydrolase_dom"/>
</dbReference>
<dbReference type="InterPro" id="IPR023186">
    <property type="entry name" value="IUNH"/>
</dbReference>
<dbReference type="PANTHER" id="PTHR12304">
    <property type="entry name" value="INOSINE-URIDINE PREFERRING NUCLEOSIDE HYDROLASE"/>
    <property type="match status" value="1"/>
</dbReference>
<sequence>MAQEQRLLIDFCGGMDQAIALAYALQATETKVVGVICSDTDAGRGMALAQKVMDWAKPGYEIDVVSGEPRALFGAAPDAQATEGVRLLLEKAQEADGDLTLVTFGRLTTLAKAAASEPMLAKHLKRVVVQGGAIRVPGDVTPIAQANMYGDPEAAAFVLAAGLPLLLVPTDATQQLALTNEQVQAIISIAKNTGMIRSEEMEHWQPEGSHLRLDAWGAMVAALHPSAIVIQQMKLTVDCTSTLSRGAVLADLRAKPSVGRDTDVCVQIDIEQQQSWLQAALEREGEIRR</sequence>
<organism evidence="5 6">
    <name type="scientific">Brevibacillus reuszeri</name>
    <dbReference type="NCBI Taxonomy" id="54915"/>
    <lineage>
        <taxon>Bacteria</taxon>
        <taxon>Bacillati</taxon>
        <taxon>Bacillota</taxon>
        <taxon>Bacilli</taxon>
        <taxon>Bacillales</taxon>
        <taxon>Paenibacillaceae</taxon>
        <taxon>Brevibacillus</taxon>
    </lineage>
</organism>
<evidence type="ECO:0000313" key="4">
    <source>
        <dbReference type="EMBL" id="GED69645.1"/>
    </source>
</evidence>
<dbReference type="EMBL" id="BJON01000013">
    <property type="protein sequence ID" value="GED69645.1"/>
    <property type="molecule type" value="Genomic_DNA"/>
</dbReference>
<feature type="domain" description="Inosine/uridine-preferring nucleoside hydrolase" evidence="3">
    <location>
        <begin position="8"/>
        <end position="272"/>
    </location>
</feature>
<keyword evidence="1 5" id="KW-0378">Hydrolase</keyword>
<evidence type="ECO:0000256" key="2">
    <source>
        <dbReference type="ARBA" id="ARBA00023295"/>
    </source>
</evidence>
<proteinExistence type="predicted"/>
<reference evidence="5" key="2">
    <citation type="submission" date="2015-07" db="EMBL/GenBank/DDBJ databases">
        <title>MeaNS - Measles Nucleotide Surveillance Program.</title>
        <authorList>
            <person name="Tran T."/>
            <person name="Druce J."/>
        </authorList>
    </citation>
    <scope>NUCLEOTIDE SEQUENCE</scope>
    <source>
        <strain evidence="5">DSM 9887</strain>
    </source>
</reference>
<protein>
    <submittedName>
        <fullName evidence="4">Inosine-uridine nucleoside N-ribohydrolase</fullName>
    </submittedName>
    <submittedName>
        <fullName evidence="5">Nucleoside hydrolase</fullName>
    </submittedName>
</protein>
<dbReference type="GO" id="GO:0005829">
    <property type="term" value="C:cytosol"/>
    <property type="evidence" value="ECO:0007669"/>
    <property type="project" value="TreeGrafter"/>
</dbReference>
<evidence type="ECO:0000313" key="5">
    <source>
        <dbReference type="EMBL" id="KNB74147.1"/>
    </source>
</evidence>
<dbReference type="Pfam" id="PF01156">
    <property type="entry name" value="IU_nuc_hydro"/>
    <property type="match status" value="1"/>
</dbReference>
<dbReference type="PANTHER" id="PTHR12304:SF4">
    <property type="entry name" value="URIDINE NUCLEOSIDASE"/>
    <property type="match status" value="1"/>
</dbReference>
<dbReference type="Proteomes" id="UP000319578">
    <property type="component" value="Unassembled WGS sequence"/>
</dbReference>
<dbReference type="PATRIC" id="fig|54915.3.peg.6666"/>
<evidence type="ECO:0000313" key="7">
    <source>
        <dbReference type="Proteomes" id="UP000319578"/>
    </source>
</evidence>
<dbReference type="Proteomes" id="UP000036834">
    <property type="component" value="Unassembled WGS sequence"/>
</dbReference>
<keyword evidence="7" id="KW-1185">Reference proteome</keyword>